<feature type="domain" description="Reverse transcriptase/retrotransposon-derived protein RNase H-like" evidence="3">
    <location>
        <begin position="162"/>
        <end position="252"/>
    </location>
</feature>
<dbReference type="SUPFAM" id="SSF56672">
    <property type="entry name" value="DNA/RNA polymerases"/>
    <property type="match status" value="1"/>
</dbReference>
<protein>
    <submittedName>
        <fullName evidence="4">Retrovirus-related Pol polyprotein</fullName>
    </submittedName>
</protein>
<proteinExistence type="predicted"/>
<dbReference type="OrthoDB" id="2286242at2759"/>
<dbReference type="EMBL" id="QJKJ01002792">
    <property type="protein sequence ID" value="RDY01302.1"/>
    <property type="molecule type" value="Genomic_DNA"/>
</dbReference>
<organism evidence="4 5">
    <name type="scientific">Mucuna pruriens</name>
    <name type="common">Velvet bean</name>
    <name type="synonym">Dolichos pruriens</name>
    <dbReference type="NCBI Taxonomy" id="157652"/>
    <lineage>
        <taxon>Eukaryota</taxon>
        <taxon>Viridiplantae</taxon>
        <taxon>Streptophyta</taxon>
        <taxon>Embryophyta</taxon>
        <taxon>Tracheophyta</taxon>
        <taxon>Spermatophyta</taxon>
        <taxon>Magnoliopsida</taxon>
        <taxon>eudicotyledons</taxon>
        <taxon>Gunneridae</taxon>
        <taxon>Pentapetalae</taxon>
        <taxon>rosids</taxon>
        <taxon>fabids</taxon>
        <taxon>Fabales</taxon>
        <taxon>Fabaceae</taxon>
        <taxon>Papilionoideae</taxon>
        <taxon>50 kb inversion clade</taxon>
        <taxon>NPAAA clade</taxon>
        <taxon>indigoferoid/millettioid clade</taxon>
        <taxon>Phaseoleae</taxon>
        <taxon>Mucuna</taxon>
    </lineage>
</organism>
<keyword evidence="1" id="KW-0511">Multifunctional enzyme</keyword>
<dbReference type="InterPro" id="IPR043502">
    <property type="entry name" value="DNA/RNA_pol_sf"/>
</dbReference>
<dbReference type="PANTHER" id="PTHR37984:SF5">
    <property type="entry name" value="PROTEIN NYNRIN-LIKE"/>
    <property type="match status" value="1"/>
</dbReference>
<accession>A0A371HEU8</accession>
<evidence type="ECO:0000259" key="2">
    <source>
        <dbReference type="Pfam" id="PF00078"/>
    </source>
</evidence>
<dbReference type="InterPro" id="IPR041577">
    <property type="entry name" value="RT_RNaseH_2"/>
</dbReference>
<sequence length="257" mass="30197">MYMGFHLINAITIRYRHPIPNLDDLLYEFYESDKWKIIFKIKFGLYEWLVIPLGLANASSTFIRLMNHMLRNCSKCLDNHVEHDEQVLTFLKDEFLYVNLEKCTFCITEAKFLGFIMSSKGVYMDKESFHGLTNFYRPLVMDFNTIISLLNEIIKKDVGFKWGDPQEKAFETLKERLTKALMLKLLNFHKSFEHEFDASNAGVGVEGDPIAFFSEKLKGAQLKYSTYDKELYALVKALQVWQHYLLTNEFIVHSDHE</sequence>
<dbReference type="InterPro" id="IPR050951">
    <property type="entry name" value="Retrovirus_Pol_polyprotein"/>
</dbReference>
<dbReference type="InterPro" id="IPR000477">
    <property type="entry name" value="RT_dom"/>
</dbReference>
<evidence type="ECO:0000313" key="5">
    <source>
        <dbReference type="Proteomes" id="UP000257109"/>
    </source>
</evidence>
<evidence type="ECO:0000259" key="3">
    <source>
        <dbReference type="Pfam" id="PF17919"/>
    </source>
</evidence>
<feature type="domain" description="Reverse transcriptase" evidence="2">
    <location>
        <begin position="30"/>
        <end position="116"/>
    </location>
</feature>
<gene>
    <name evidence="4" type="primary">pol</name>
    <name evidence="4" type="ORF">CR513_15390</name>
</gene>
<dbReference type="Pfam" id="PF00078">
    <property type="entry name" value="RVT_1"/>
    <property type="match status" value="1"/>
</dbReference>
<dbReference type="CDD" id="cd01647">
    <property type="entry name" value="RT_LTR"/>
    <property type="match status" value="1"/>
</dbReference>
<evidence type="ECO:0000256" key="1">
    <source>
        <dbReference type="ARBA" id="ARBA00023268"/>
    </source>
</evidence>
<dbReference type="Pfam" id="PF17919">
    <property type="entry name" value="RT_RNaseH_2"/>
    <property type="match status" value="1"/>
</dbReference>
<dbReference type="GO" id="GO:0003824">
    <property type="term" value="F:catalytic activity"/>
    <property type="evidence" value="ECO:0007669"/>
    <property type="project" value="UniProtKB-KW"/>
</dbReference>
<comment type="caution">
    <text evidence="4">The sequence shown here is derived from an EMBL/GenBank/DDBJ whole genome shotgun (WGS) entry which is preliminary data.</text>
</comment>
<reference evidence="4" key="1">
    <citation type="submission" date="2018-05" db="EMBL/GenBank/DDBJ databases">
        <title>Draft genome of Mucuna pruriens seed.</title>
        <authorList>
            <person name="Nnadi N.E."/>
            <person name="Vos R."/>
            <person name="Hasami M.H."/>
            <person name="Devisetty U.K."/>
            <person name="Aguiy J.C."/>
        </authorList>
    </citation>
    <scope>NUCLEOTIDE SEQUENCE [LARGE SCALE GENOMIC DNA]</scope>
    <source>
        <strain evidence="4">JCA_2017</strain>
    </source>
</reference>
<keyword evidence="5" id="KW-1185">Reference proteome</keyword>
<dbReference type="PANTHER" id="PTHR37984">
    <property type="entry name" value="PROTEIN CBG26694"/>
    <property type="match status" value="1"/>
</dbReference>
<name>A0A371HEU8_MUCPR</name>
<dbReference type="Gene3D" id="3.30.70.270">
    <property type="match status" value="2"/>
</dbReference>
<dbReference type="Proteomes" id="UP000257109">
    <property type="component" value="Unassembled WGS sequence"/>
</dbReference>
<feature type="non-terminal residue" evidence="4">
    <location>
        <position position="1"/>
    </location>
</feature>
<evidence type="ECO:0000313" key="4">
    <source>
        <dbReference type="EMBL" id="RDY01302.1"/>
    </source>
</evidence>
<dbReference type="InterPro" id="IPR043128">
    <property type="entry name" value="Rev_trsase/Diguanyl_cyclase"/>
</dbReference>
<dbReference type="AlphaFoldDB" id="A0A371HEU8"/>